<dbReference type="Pfam" id="PF13193">
    <property type="entry name" value="AMP-binding_C"/>
    <property type="match status" value="1"/>
</dbReference>
<dbReference type="PANTHER" id="PTHR43767">
    <property type="entry name" value="LONG-CHAIN-FATTY-ACID--COA LIGASE"/>
    <property type="match status" value="1"/>
</dbReference>
<feature type="domain" description="AMP-binding enzyme C-terminal" evidence="2">
    <location>
        <begin position="433"/>
        <end position="506"/>
    </location>
</feature>
<name>A0A0A0EHU3_9RHOB</name>
<dbReference type="Proteomes" id="UP000030004">
    <property type="component" value="Unassembled WGS sequence"/>
</dbReference>
<dbReference type="InterPro" id="IPR042099">
    <property type="entry name" value="ANL_N_sf"/>
</dbReference>
<dbReference type="Gene3D" id="3.30.300.30">
    <property type="match status" value="1"/>
</dbReference>
<dbReference type="AlphaFoldDB" id="A0A0A0EHU3"/>
<gene>
    <name evidence="3" type="ORF">ATO9_00165</name>
</gene>
<organism evidence="3 4">
    <name type="scientific">Pseudooceanicola atlanticus</name>
    <dbReference type="NCBI Taxonomy" id="1461694"/>
    <lineage>
        <taxon>Bacteria</taxon>
        <taxon>Pseudomonadati</taxon>
        <taxon>Pseudomonadota</taxon>
        <taxon>Alphaproteobacteria</taxon>
        <taxon>Rhodobacterales</taxon>
        <taxon>Paracoccaceae</taxon>
        <taxon>Pseudooceanicola</taxon>
    </lineage>
</organism>
<evidence type="ECO:0008006" key="5">
    <source>
        <dbReference type="Google" id="ProtNLM"/>
    </source>
</evidence>
<dbReference type="Gene3D" id="3.40.50.12780">
    <property type="entry name" value="N-terminal domain of ligase-like"/>
    <property type="match status" value="1"/>
</dbReference>
<dbReference type="InterPro" id="IPR025110">
    <property type="entry name" value="AMP-bd_C"/>
</dbReference>
<keyword evidence="4" id="KW-1185">Reference proteome</keyword>
<dbReference type="STRING" id="1461694.ATO9_00165"/>
<accession>A0A0A0EHU3</accession>
<feature type="domain" description="AMP-dependent synthetase/ligase" evidence="1">
    <location>
        <begin position="24"/>
        <end position="381"/>
    </location>
</feature>
<dbReference type="InterPro" id="IPR000873">
    <property type="entry name" value="AMP-dep_synth/lig_dom"/>
</dbReference>
<dbReference type="RefSeq" id="WP_043743512.1">
    <property type="nucleotide sequence ID" value="NZ_AQQX01000001.1"/>
</dbReference>
<dbReference type="InterPro" id="IPR020845">
    <property type="entry name" value="AMP-binding_CS"/>
</dbReference>
<dbReference type="InterPro" id="IPR045851">
    <property type="entry name" value="AMP-bd_C_sf"/>
</dbReference>
<evidence type="ECO:0000259" key="1">
    <source>
        <dbReference type="Pfam" id="PF00501"/>
    </source>
</evidence>
<dbReference type="Pfam" id="PF00501">
    <property type="entry name" value="AMP-binding"/>
    <property type="match status" value="1"/>
</dbReference>
<dbReference type="OrthoDB" id="9803968at2"/>
<dbReference type="EMBL" id="AQQX01000001">
    <property type="protein sequence ID" value="KGM49959.1"/>
    <property type="molecule type" value="Genomic_DNA"/>
</dbReference>
<protein>
    <recommendedName>
        <fullName evidence="5">Long-chain fatty acid--CoA ligase</fullName>
    </recommendedName>
</protein>
<dbReference type="GO" id="GO:0016878">
    <property type="term" value="F:acid-thiol ligase activity"/>
    <property type="evidence" value="ECO:0007669"/>
    <property type="project" value="UniProtKB-ARBA"/>
</dbReference>
<evidence type="ECO:0000313" key="3">
    <source>
        <dbReference type="EMBL" id="KGM49959.1"/>
    </source>
</evidence>
<sequence length="516" mass="54360">MTAQPRSGQPALAGRFGRFHETVAHWAATRPDSPAILEGDQTLTYAALDQLVQKIADALSAAGLRPRDRILIVAENATSSIALVTAANRLGACCSILNARMQPSEIQAIADFAQPRMIAFPTVDPQISNAAATLADTFGATPLIALPGFGDIRTCVPADTDPEPAADHTLNDLGLIMFTSGTTGTPKGVMLSNATLLTQAEAQCINRELTQDDAIYLVSPIAHSIGLSSNVLSAFAAGARLIVTPRFRVEDLVERTAAGEVTMVVAVPQLYTKMLEHIETAGIDMSGARLRVAASGGASLDPALKARVLDVMGVTVSNGYGATEFVPVTRVPIGMEAASNVVGLPCTGVELRIVDDNGQDVPQGQSGEIWARGPFCMQGYYRNPEETAKVLTEDGWLATGDLGEILDNGMLAIVGRKKEVIIRSGFNVYPADVEGALSSHDDVAEAAVLGRPVPGNEEVVGFVTAMPGRQIDTAALTAFVRDQLTAYKVPSEIIVIDAMPIGPTGKIQKALLKDRL</sequence>
<dbReference type="PANTHER" id="PTHR43767:SF1">
    <property type="entry name" value="NONRIBOSOMAL PEPTIDE SYNTHASE PES1 (EUROFUNG)-RELATED"/>
    <property type="match status" value="1"/>
</dbReference>
<dbReference type="InterPro" id="IPR050237">
    <property type="entry name" value="ATP-dep_AMP-bd_enzyme"/>
</dbReference>
<proteinExistence type="predicted"/>
<dbReference type="SUPFAM" id="SSF56801">
    <property type="entry name" value="Acetyl-CoA synthetase-like"/>
    <property type="match status" value="1"/>
</dbReference>
<evidence type="ECO:0000313" key="4">
    <source>
        <dbReference type="Proteomes" id="UP000030004"/>
    </source>
</evidence>
<comment type="caution">
    <text evidence="3">The sequence shown here is derived from an EMBL/GenBank/DDBJ whole genome shotgun (WGS) entry which is preliminary data.</text>
</comment>
<evidence type="ECO:0000259" key="2">
    <source>
        <dbReference type="Pfam" id="PF13193"/>
    </source>
</evidence>
<dbReference type="eggNOG" id="COG0318">
    <property type="taxonomic scope" value="Bacteria"/>
</dbReference>
<reference evidence="3 4" key="1">
    <citation type="journal article" date="2015" name="Antonie Van Leeuwenhoek">
        <title>Pseudooceanicola atlanticus gen. nov. sp. nov., isolated from surface seawater of the Atlantic Ocean and reclassification of Oceanicola batsensis, Oceanicola marinus, Oceanicola nitratireducens, Oceanicola nanhaiensis, Oceanicola antarcticus and Oceanicola flagellatus, as Pseudooceanicola batsensis comb. nov., Pseudooceanicola marinus comb. nov., Pseudooceanicola nitratireducens comb. nov., Pseudooceanicola nanhaiensis comb. nov., Pseudooceanicola antarcticus comb. nov., and Pseudooceanicola flagellatus comb. nov.</title>
        <authorList>
            <person name="Lai Q."/>
            <person name="Li G."/>
            <person name="Liu X."/>
            <person name="Du Y."/>
            <person name="Sun F."/>
            <person name="Shao Z."/>
        </authorList>
    </citation>
    <scope>NUCLEOTIDE SEQUENCE [LARGE SCALE GENOMIC DNA]</scope>
    <source>
        <strain evidence="3 4">22II-s11g</strain>
    </source>
</reference>
<dbReference type="PROSITE" id="PS00455">
    <property type="entry name" value="AMP_BINDING"/>
    <property type="match status" value="1"/>
</dbReference>